<feature type="compositionally biased region" description="Basic and acidic residues" evidence="4">
    <location>
        <begin position="466"/>
        <end position="475"/>
    </location>
</feature>
<dbReference type="EMBL" id="JH992974">
    <property type="protein sequence ID" value="EKX51697.1"/>
    <property type="molecule type" value="Genomic_DNA"/>
</dbReference>
<dbReference type="KEGG" id="gtt:GUITHDRAFT_134069"/>
<dbReference type="InterPro" id="IPR011936">
    <property type="entry name" value="Myxo_disulph_rpt"/>
</dbReference>
<protein>
    <submittedName>
        <fullName evidence="5 6">Uncharacterized protein</fullName>
    </submittedName>
</protein>
<name>L1JTD5_GUITC</name>
<gene>
    <name evidence="5" type="ORF">GUITHDRAFT_134069</name>
</gene>
<keyword evidence="7" id="KW-1185">Reference proteome</keyword>
<sequence>MFWQLYCHLLKRQWFFQLNHRPSERDGKMLQKDWKSIAYGYFIYDAANPTCGNAFPDSLATKTLALKIDQYASILSLTALYDVNKADNTTKFQTTLTFATDTKFDVVVPEYETIPGIGFLEMCCGFCEKMLASEMCKGDWESWPVGSVKYYETIQKINQTCRTQFRCSDRQPCMGCPGTCEPVTNQQITTTAAAATTQIIETTPEPFTEKVASASIGRGSFIFLVYLQRHSISRRDLIHFMQSSLGTASQIMSSACSLIYRGSTNIEGFAGVTTLQSKICGDGKTQTDTGEECDDGNQINGVNKVREGVAKDGCSQSCQVEYNWHCWHCQPEDFACNGSNTIDGCTYQSCMKDNHNYCLDCSAEFAILQQTTLSRKGTESAWARTRGDLTKQPLPKWLAPYGFMGPCLPSANSTGEYGSHPTTYELNPASPNFPADPTGDSGGFSPELPYGKPPVNMIQRGRLAHPKLENCRNSP</sequence>
<evidence type="ECO:0000256" key="2">
    <source>
        <dbReference type="ARBA" id="ARBA00022737"/>
    </source>
</evidence>
<dbReference type="RefSeq" id="XP_005838677.1">
    <property type="nucleotide sequence ID" value="XM_005838620.1"/>
</dbReference>
<evidence type="ECO:0000313" key="6">
    <source>
        <dbReference type="EnsemblProtists" id="EKX51697"/>
    </source>
</evidence>
<evidence type="ECO:0000256" key="3">
    <source>
        <dbReference type="ARBA" id="ARBA00023157"/>
    </source>
</evidence>
<dbReference type="OrthoDB" id="291007at2759"/>
<evidence type="ECO:0000313" key="5">
    <source>
        <dbReference type="EMBL" id="EKX51697.1"/>
    </source>
</evidence>
<evidence type="ECO:0000256" key="1">
    <source>
        <dbReference type="ARBA" id="ARBA00022729"/>
    </source>
</evidence>
<evidence type="ECO:0000313" key="7">
    <source>
        <dbReference type="Proteomes" id="UP000011087"/>
    </source>
</evidence>
<organism evidence="5">
    <name type="scientific">Guillardia theta (strain CCMP2712)</name>
    <name type="common">Cryptophyte</name>
    <dbReference type="NCBI Taxonomy" id="905079"/>
    <lineage>
        <taxon>Eukaryota</taxon>
        <taxon>Cryptophyceae</taxon>
        <taxon>Pyrenomonadales</taxon>
        <taxon>Geminigeraceae</taxon>
        <taxon>Guillardia</taxon>
    </lineage>
</organism>
<feature type="region of interest" description="Disordered" evidence="4">
    <location>
        <begin position="418"/>
        <end position="475"/>
    </location>
</feature>
<keyword evidence="3" id="KW-1015">Disulfide bond</keyword>
<dbReference type="GeneID" id="17308386"/>
<proteinExistence type="predicted"/>
<dbReference type="AlphaFoldDB" id="L1JTD5"/>
<reference evidence="6" key="3">
    <citation type="submission" date="2015-06" db="UniProtKB">
        <authorList>
            <consortium name="EnsemblProtists"/>
        </authorList>
    </citation>
    <scope>IDENTIFICATION</scope>
</reference>
<keyword evidence="1" id="KW-0732">Signal</keyword>
<reference evidence="5 7" key="1">
    <citation type="journal article" date="2012" name="Nature">
        <title>Algal genomes reveal evolutionary mosaicism and the fate of nucleomorphs.</title>
        <authorList>
            <consortium name="DOE Joint Genome Institute"/>
            <person name="Curtis B.A."/>
            <person name="Tanifuji G."/>
            <person name="Burki F."/>
            <person name="Gruber A."/>
            <person name="Irimia M."/>
            <person name="Maruyama S."/>
            <person name="Arias M.C."/>
            <person name="Ball S.G."/>
            <person name="Gile G.H."/>
            <person name="Hirakawa Y."/>
            <person name="Hopkins J.F."/>
            <person name="Kuo A."/>
            <person name="Rensing S.A."/>
            <person name="Schmutz J."/>
            <person name="Symeonidi A."/>
            <person name="Elias M."/>
            <person name="Eveleigh R.J."/>
            <person name="Herman E.K."/>
            <person name="Klute M.J."/>
            <person name="Nakayama T."/>
            <person name="Obornik M."/>
            <person name="Reyes-Prieto A."/>
            <person name="Armbrust E.V."/>
            <person name="Aves S.J."/>
            <person name="Beiko R.G."/>
            <person name="Coutinho P."/>
            <person name="Dacks J.B."/>
            <person name="Durnford D.G."/>
            <person name="Fast N.M."/>
            <person name="Green B.R."/>
            <person name="Grisdale C.J."/>
            <person name="Hempel F."/>
            <person name="Henrissat B."/>
            <person name="Hoppner M.P."/>
            <person name="Ishida K."/>
            <person name="Kim E."/>
            <person name="Koreny L."/>
            <person name="Kroth P.G."/>
            <person name="Liu Y."/>
            <person name="Malik S.B."/>
            <person name="Maier U.G."/>
            <person name="McRose D."/>
            <person name="Mock T."/>
            <person name="Neilson J.A."/>
            <person name="Onodera N.T."/>
            <person name="Poole A.M."/>
            <person name="Pritham E.J."/>
            <person name="Richards T.A."/>
            <person name="Rocap G."/>
            <person name="Roy S.W."/>
            <person name="Sarai C."/>
            <person name="Schaack S."/>
            <person name="Shirato S."/>
            <person name="Slamovits C.H."/>
            <person name="Spencer D.F."/>
            <person name="Suzuki S."/>
            <person name="Worden A.Z."/>
            <person name="Zauner S."/>
            <person name="Barry K."/>
            <person name="Bell C."/>
            <person name="Bharti A.K."/>
            <person name="Crow J.A."/>
            <person name="Grimwood J."/>
            <person name="Kramer R."/>
            <person name="Lindquist E."/>
            <person name="Lucas S."/>
            <person name="Salamov A."/>
            <person name="McFadden G.I."/>
            <person name="Lane C.E."/>
            <person name="Keeling P.J."/>
            <person name="Gray M.W."/>
            <person name="Grigoriev I.V."/>
            <person name="Archibald J.M."/>
        </authorList>
    </citation>
    <scope>NUCLEOTIDE SEQUENCE</scope>
    <source>
        <strain evidence="5 7">CCMP2712</strain>
    </source>
</reference>
<accession>L1JTD5</accession>
<dbReference type="HOGENOM" id="CLU_575485_0_0_1"/>
<dbReference type="EnsemblProtists" id="EKX51697">
    <property type="protein sequence ID" value="EKX51697"/>
    <property type="gene ID" value="GUITHDRAFT_134069"/>
</dbReference>
<reference evidence="7" key="2">
    <citation type="submission" date="2012-11" db="EMBL/GenBank/DDBJ databases">
        <authorList>
            <person name="Kuo A."/>
            <person name="Curtis B.A."/>
            <person name="Tanifuji G."/>
            <person name="Burki F."/>
            <person name="Gruber A."/>
            <person name="Irimia M."/>
            <person name="Maruyama S."/>
            <person name="Arias M.C."/>
            <person name="Ball S.G."/>
            <person name="Gile G.H."/>
            <person name="Hirakawa Y."/>
            <person name="Hopkins J.F."/>
            <person name="Rensing S.A."/>
            <person name="Schmutz J."/>
            <person name="Symeonidi A."/>
            <person name="Elias M."/>
            <person name="Eveleigh R.J."/>
            <person name="Herman E.K."/>
            <person name="Klute M.J."/>
            <person name="Nakayama T."/>
            <person name="Obornik M."/>
            <person name="Reyes-Prieto A."/>
            <person name="Armbrust E.V."/>
            <person name="Aves S.J."/>
            <person name="Beiko R.G."/>
            <person name="Coutinho P."/>
            <person name="Dacks J.B."/>
            <person name="Durnford D.G."/>
            <person name="Fast N.M."/>
            <person name="Green B.R."/>
            <person name="Grisdale C."/>
            <person name="Hempe F."/>
            <person name="Henrissat B."/>
            <person name="Hoppner M.P."/>
            <person name="Ishida K.-I."/>
            <person name="Kim E."/>
            <person name="Koreny L."/>
            <person name="Kroth P.G."/>
            <person name="Liu Y."/>
            <person name="Malik S.-B."/>
            <person name="Maier U.G."/>
            <person name="McRose D."/>
            <person name="Mock T."/>
            <person name="Neilson J.A."/>
            <person name="Onodera N.T."/>
            <person name="Poole A.M."/>
            <person name="Pritham E.J."/>
            <person name="Richards T.A."/>
            <person name="Rocap G."/>
            <person name="Roy S.W."/>
            <person name="Sarai C."/>
            <person name="Schaack S."/>
            <person name="Shirato S."/>
            <person name="Slamovits C.H."/>
            <person name="Spencer D.F."/>
            <person name="Suzuki S."/>
            <person name="Worden A.Z."/>
            <person name="Zauner S."/>
            <person name="Barry K."/>
            <person name="Bell C."/>
            <person name="Bharti A.K."/>
            <person name="Crow J.A."/>
            <person name="Grimwood J."/>
            <person name="Kramer R."/>
            <person name="Lindquist E."/>
            <person name="Lucas S."/>
            <person name="Salamov A."/>
            <person name="McFadden G.I."/>
            <person name="Lane C.E."/>
            <person name="Keeling P.J."/>
            <person name="Gray M.W."/>
            <person name="Grigoriev I.V."/>
            <person name="Archibald J.M."/>
        </authorList>
    </citation>
    <scope>NUCLEOTIDE SEQUENCE</scope>
    <source>
        <strain evidence="7">CCMP2712</strain>
    </source>
</reference>
<keyword evidence="2" id="KW-0677">Repeat</keyword>
<dbReference type="NCBIfam" id="TIGR02232">
    <property type="entry name" value="myxo_disulf_rpt"/>
    <property type="match status" value="1"/>
</dbReference>
<dbReference type="Proteomes" id="UP000011087">
    <property type="component" value="Unassembled WGS sequence"/>
</dbReference>
<evidence type="ECO:0000256" key="4">
    <source>
        <dbReference type="SAM" id="MobiDB-lite"/>
    </source>
</evidence>
<dbReference type="PaxDb" id="55529-EKX51697"/>